<dbReference type="EMBL" id="AVPE01000014">
    <property type="protein sequence ID" value="KGX90514.1"/>
    <property type="molecule type" value="Genomic_DNA"/>
</dbReference>
<dbReference type="eggNOG" id="COG1378">
    <property type="taxonomic scope" value="Bacteria"/>
</dbReference>
<evidence type="ECO:0000313" key="2">
    <source>
        <dbReference type="EMBL" id="KGX90514.1"/>
    </source>
</evidence>
<dbReference type="SUPFAM" id="SSF46785">
    <property type="entry name" value="Winged helix' DNA-binding domain"/>
    <property type="match status" value="1"/>
</dbReference>
<reference evidence="2 3" key="1">
    <citation type="submission" date="2013-08" db="EMBL/GenBank/DDBJ databases">
        <authorList>
            <person name="Huang J."/>
            <person name="Wang G."/>
        </authorList>
    </citation>
    <scope>NUCLEOTIDE SEQUENCE [LARGE SCALE GENOMIC DNA]</scope>
    <source>
        <strain evidence="2 3">JSM 076056</strain>
    </source>
</reference>
<comment type="caution">
    <text evidence="2">The sequence shown here is derived from an EMBL/GenBank/DDBJ whole genome shotgun (WGS) entry which is preliminary data.</text>
</comment>
<name>A0A0A5GEY0_9BACI</name>
<dbReference type="AlphaFoldDB" id="A0A0A5GEY0"/>
<dbReference type="Gene3D" id="1.10.10.10">
    <property type="entry name" value="Winged helix-like DNA-binding domain superfamily/Winged helix DNA-binding domain"/>
    <property type="match status" value="1"/>
</dbReference>
<dbReference type="Pfam" id="PF01978">
    <property type="entry name" value="TrmB"/>
    <property type="match status" value="1"/>
</dbReference>
<dbReference type="CDD" id="cd09124">
    <property type="entry name" value="PLDc_like_TrmB_middle"/>
    <property type="match status" value="1"/>
</dbReference>
<dbReference type="InterPro" id="IPR036390">
    <property type="entry name" value="WH_DNA-bd_sf"/>
</dbReference>
<proteinExistence type="predicted"/>
<dbReference type="OrthoDB" id="1493540at2"/>
<dbReference type="InterPro" id="IPR036388">
    <property type="entry name" value="WH-like_DNA-bd_sf"/>
</dbReference>
<evidence type="ECO:0000259" key="1">
    <source>
        <dbReference type="Pfam" id="PF01978"/>
    </source>
</evidence>
<dbReference type="STRING" id="1385510.GCA_000425205_03028"/>
<dbReference type="PANTHER" id="PTHR34293">
    <property type="entry name" value="HTH-TYPE TRANSCRIPTIONAL REGULATOR TRMBL2"/>
    <property type="match status" value="1"/>
</dbReference>
<dbReference type="RefSeq" id="WP_026801283.1">
    <property type="nucleotide sequence ID" value="NZ_AULI01000014.1"/>
</dbReference>
<feature type="domain" description="Transcription regulator TrmB N-terminal" evidence="1">
    <location>
        <begin position="2"/>
        <end position="71"/>
    </location>
</feature>
<evidence type="ECO:0000313" key="3">
    <source>
        <dbReference type="Proteomes" id="UP000030528"/>
    </source>
</evidence>
<protein>
    <submittedName>
        <fullName evidence="2">TrmB family transcriptional regulator</fullName>
    </submittedName>
</protein>
<dbReference type="InterPro" id="IPR051797">
    <property type="entry name" value="TrmB-like"/>
</dbReference>
<dbReference type="InterPro" id="IPR002831">
    <property type="entry name" value="Tscrpt_reg_TrmB_N"/>
</dbReference>
<accession>A0A0A5GEY0</accession>
<organism evidence="2 3">
    <name type="scientific">Pontibacillus halophilus JSM 076056 = DSM 19796</name>
    <dbReference type="NCBI Taxonomy" id="1385510"/>
    <lineage>
        <taxon>Bacteria</taxon>
        <taxon>Bacillati</taxon>
        <taxon>Bacillota</taxon>
        <taxon>Bacilli</taxon>
        <taxon>Bacillales</taxon>
        <taxon>Bacillaceae</taxon>
        <taxon>Pontibacillus</taxon>
    </lineage>
</organism>
<dbReference type="PANTHER" id="PTHR34293:SF1">
    <property type="entry name" value="HTH-TYPE TRANSCRIPTIONAL REGULATOR TRMBL2"/>
    <property type="match status" value="1"/>
</dbReference>
<sequence>MLQQFGFTNYESQVYEALIAVESPLDASTIVKYSSVPRAKVYEVLNRLTEKGVVLESTLEKKRVYSALPLESMIKKLEANFSRNVEQLRSIQIAKKQQDDRVWTLKDEDSISSLVHTMIRKATTSIKFSSWSEDIETHLPALEELQRQGLEIELHSIGHLESTIDHVTVLLPIDQHSNLEQSRMVIIDDEEMLFAAMEDGDWQALHSYSRPLVKFFTEFFYHDVALTEITSKHREDVMKDENIRSILMKLKL</sequence>
<gene>
    <name evidence="2" type="ORF">N781_06875</name>
</gene>
<dbReference type="Proteomes" id="UP000030528">
    <property type="component" value="Unassembled WGS sequence"/>
</dbReference>
<keyword evidence="3" id="KW-1185">Reference proteome</keyword>